<dbReference type="GO" id="GO:0003676">
    <property type="term" value="F:nucleic acid binding"/>
    <property type="evidence" value="ECO:0007669"/>
    <property type="project" value="InterPro"/>
</dbReference>
<gene>
    <name evidence="7" type="ORF">NCTC12872_01096</name>
</gene>
<dbReference type="Pfam" id="PF00271">
    <property type="entry name" value="Helicase_C"/>
    <property type="match status" value="1"/>
</dbReference>
<keyword evidence="4" id="KW-0067">ATP-binding</keyword>
<dbReference type="PROSITE" id="PS51194">
    <property type="entry name" value="HELICASE_CTER"/>
    <property type="match status" value="1"/>
</dbReference>
<dbReference type="InterPro" id="IPR050474">
    <property type="entry name" value="Hel308_SKI2-like"/>
</dbReference>
<organism evidence="7 8">
    <name type="scientific">Phocoenobacter uteri</name>
    <dbReference type="NCBI Taxonomy" id="146806"/>
    <lineage>
        <taxon>Bacteria</taxon>
        <taxon>Pseudomonadati</taxon>
        <taxon>Pseudomonadota</taxon>
        <taxon>Gammaproteobacteria</taxon>
        <taxon>Pasteurellales</taxon>
        <taxon>Pasteurellaceae</taxon>
        <taxon>Phocoenobacter</taxon>
    </lineage>
</organism>
<accession>A0A379CA37</accession>
<dbReference type="GO" id="GO:0004386">
    <property type="term" value="F:helicase activity"/>
    <property type="evidence" value="ECO:0007669"/>
    <property type="project" value="UniProtKB-KW"/>
</dbReference>
<evidence type="ECO:0000313" key="7">
    <source>
        <dbReference type="EMBL" id="SUB59121.1"/>
    </source>
</evidence>
<keyword evidence="3 7" id="KW-0347">Helicase</keyword>
<dbReference type="SMART" id="SM00490">
    <property type="entry name" value="HELICc"/>
    <property type="match status" value="1"/>
</dbReference>
<dbReference type="Proteomes" id="UP000255417">
    <property type="component" value="Unassembled WGS sequence"/>
</dbReference>
<dbReference type="InterPro" id="IPR014001">
    <property type="entry name" value="Helicase_ATP-bd"/>
</dbReference>
<dbReference type="InterPro" id="IPR011545">
    <property type="entry name" value="DEAD/DEAH_box_helicase_dom"/>
</dbReference>
<dbReference type="Pfam" id="PF00270">
    <property type="entry name" value="DEAD"/>
    <property type="match status" value="1"/>
</dbReference>
<evidence type="ECO:0000313" key="8">
    <source>
        <dbReference type="Proteomes" id="UP000255417"/>
    </source>
</evidence>
<sequence>MNKLNEKELIDNLVKYDLQRYLIDLGFIVDNSSLIILTENDIKNLCNISSVFALSEKEEEQEIAYEIITKLFLNFVEEYPNLYSIAYAILSRLGNFPNRELLKSCIKDTISRNNNFLFELEINSREIENKISLIEGNDLLLTDFQKQFFDVLTDTNFFSVSAPTSAGKSFIFTLAIIQRLLKNNKEIIVLVVPTRALIKELSGKIIEKLKEFELIDNVDVRTIPIIENNDEINKGRVYILTQERLVTLLEQDSLNIDTCFVDEAQEVQSNRGVVLQNAIEILLSKYKNVKLFFASPLIKNPNYFSQLFNLNFHEEFFIEKVSPVGQNIIFISEVKNKPQKAHIKLLNKDSKQYDLGGVDLNFKFRNVDKLIELAKQITKDGELSLIYCNGANEAEKKALSLSRELENIEDKEINDLISFIKEDIHHEYSIIKCLKKGVAYHYGNMPSFVRSEIEQLASQNKLKYIFCTSTLLQGVNLPAKNIVLYKPKKGHNNPMRRADFLNLIGRAGRLKYEFQGNIWCIDPDSWSEKSFEGEKLQLVEGFFEKTILNETEQLIGIVHQEDSNDYTHVFGKFYSDFILGNKNIEKYRDKDSFDKIKKLLVESQKLEFDIDLPDKLIKKHCTIHPLKLQKMYDELMKIQDLNDFIPKNIGQKNINLNLKNIFQLIDNIFLSKNNKQYQFYSYIASSWIHNVSIKEMILNYKQQYKKEINSSIREILKTIERYIRYTYVINTNAYIDILKIVISEKLPDYDPESIPNLPLYLESGTSDKTILSLISLGLSRLTSIKLKSSKKFICKDPTPINCFNVLKQLNIDMLDIPEICKKEIRRLVL</sequence>
<proteinExistence type="predicted"/>
<feature type="domain" description="Helicase ATP-binding" evidence="5">
    <location>
        <begin position="149"/>
        <end position="316"/>
    </location>
</feature>
<evidence type="ECO:0000256" key="1">
    <source>
        <dbReference type="ARBA" id="ARBA00022741"/>
    </source>
</evidence>
<feature type="domain" description="Helicase C-terminal" evidence="6">
    <location>
        <begin position="369"/>
        <end position="554"/>
    </location>
</feature>
<keyword evidence="8" id="KW-1185">Reference proteome</keyword>
<keyword evidence="2" id="KW-0378">Hydrolase</keyword>
<dbReference type="RefSeq" id="WP_115315612.1">
    <property type="nucleotide sequence ID" value="NZ_LWIF01000001.1"/>
</dbReference>
<name>A0A379CA37_9PAST</name>
<dbReference type="SUPFAM" id="SSF52540">
    <property type="entry name" value="P-loop containing nucleoside triphosphate hydrolases"/>
    <property type="match status" value="1"/>
</dbReference>
<dbReference type="InterPro" id="IPR027417">
    <property type="entry name" value="P-loop_NTPase"/>
</dbReference>
<protein>
    <submittedName>
        <fullName evidence="7">Ski2-like helicase</fullName>
    </submittedName>
</protein>
<dbReference type="GO" id="GO:0005524">
    <property type="term" value="F:ATP binding"/>
    <property type="evidence" value="ECO:0007669"/>
    <property type="project" value="UniProtKB-KW"/>
</dbReference>
<evidence type="ECO:0000256" key="4">
    <source>
        <dbReference type="ARBA" id="ARBA00022840"/>
    </source>
</evidence>
<dbReference type="PANTHER" id="PTHR47961:SF8">
    <property type="entry name" value="DEXH-BOX ATP-DEPENDENT RNA HELICASE DEXH15 CHLOROPLASTIC"/>
    <property type="match status" value="1"/>
</dbReference>
<dbReference type="InterPro" id="IPR001650">
    <property type="entry name" value="Helicase_C-like"/>
</dbReference>
<dbReference type="SMART" id="SM00487">
    <property type="entry name" value="DEXDc"/>
    <property type="match status" value="1"/>
</dbReference>
<dbReference type="Gene3D" id="3.40.50.300">
    <property type="entry name" value="P-loop containing nucleotide triphosphate hydrolases"/>
    <property type="match status" value="2"/>
</dbReference>
<dbReference type="AlphaFoldDB" id="A0A379CA37"/>
<reference evidence="7 8" key="1">
    <citation type="submission" date="2018-06" db="EMBL/GenBank/DDBJ databases">
        <authorList>
            <consortium name="Pathogen Informatics"/>
            <person name="Doyle S."/>
        </authorList>
    </citation>
    <scope>NUCLEOTIDE SEQUENCE [LARGE SCALE GENOMIC DNA]</scope>
    <source>
        <strain evidence="7 8">NCTC12872</strain>
    </source>
</reference>
<dbReference type="OrthoDB" id="9815222at2"/>
<dbReference type="PANTHER" id="PTHR47961">
    <property type="entry name" value="DNA POLYMERASE THETA, PUTATIVE (AFU_ORTHOLOGUE AFUA_1G05260)-RELATED"/>
    <property type="match status" value="1"/>
</dbReference>
<evidence type="ECO:0000259" key="6">
    <source>
        <dbReference type="PROSITE" id="PS51194"/>
    </source>
</evidence>
<evidence type="ECO:0000256" key="3">
    <source>
        <dbReference type="ARBA" id="ARBA00022806"/>
    </source>
</evidence>
<dbReference type="EMBL" id="UGTA01000001">
    <property type="protein sequence ID" value="SUB59121.1"/>
    <property type="molecule type" value="Genomic_DNA"/>
</dbReference>
<dbReference type="GO" id="GO:0016787">
    <property type="term" value="F:hydrolase activity"/>
    <property type="evidence" value="ECO:0007669"/>
    <property type="project" value="UniProtKB-KW"/>
</dbReference>
<dbReference type="PROSITE" id="PS51192">
    <property type="entry name" value="HELICASE_ATP_BIND_1"/>
    <property type="match status" value="1"/>
</dbReference>
<keyword evidence="1" id="KW-0547">Nucleotide-binding</keyword>
<evidence type="ECO:0000256" key="2">
    <source>
        <dbReference type="ARBA" id="ARBA00022801"/>
    </source>
</evidence>
<evidence type="ECO:0000259" key="5">
    <source>
        <dbReference type="PROSITE" id="PS51192"/>
    </source>
</evidence>